<evidence type="ECO:0000256" key="10">
    <source>
        <dbReference type="RuleBase" id="RU000461"/>
    </source>
</evidence>
<dbReference type="GO" id="GO:0016705">
    <property type="term" value="F:oxidoreductase activity, acting on paired donors, with incorporation or reduction of molecular oxygen"/>
    <property type="evidence" value="ECO:0007669"/>
    <property type="project" value="InterPro"/>
</dbReference>
<keyword evidence="5 9" id="KW-0479">Metal-binding</keyword>
<dbReference type="SUPFAM" id="SSF48264">
    <property type="entry name" value="Cytochrome P450"/>
    <property type="match status" value="1"/>
</dbReference>
<evidence type="ECO:0000256" key="6">
    <source>
        <dbReference type="ARBA" id="ARBA00023002"/>
    </source>
</evidence>
<keyword evidence="11" id="KW-0812">Transmembrane</keyword>
<evidence type="ECO:0000256" key="7">
    <source>
        <dbReference type="ARBA" id="ARBA00023004"/>
    </source>
</evidence>
<dbReference type="CDD" id="cd11061">
    <property type="entry name" value="CYP67-like"/>
    <property type="match status" value="1"/>
</dbReference>
<proteinExistence type="inferred from homology"/>
<dbReference type="Pfam" id="PF00067">
    <property type="entry name" value="p450"/>
    <property type="match status" value="1"/>
</dbReference>
<dbReference type="PRINTS" id="PR00463">
    <property type="entry name" value="EP450I"/>
</dbReference>
<dbReference type="PANTHER" id="PTHR24305:SF29">
    <property type="entry name" value="BENZOATE-PARA-HYDROXYLASE"/>
    <property type="match status" value="1"/>
</dbReference>
<dbReference type="OrthoDB" id="1470350at2759"/>
<comment type="cofactor">
    <cofactor evidence="1 9">
        <name>heme</name>
        <dbReference type="ChEBI" id="CHEBI:30413"/>
    </cofactor>
</comment>
<keyword evidence="11" id="KW-1133">Transmembrane helix</keyword>
<dbReference type="STRING" id="1884261.A0A5C3QT13"/>
<dbReference type="PRINTS" id="PR00385">
    <property type="entry name" value="P450"/>
</dbReference>
<evidence type="ECO:0000256" key="3">
    <source>
        <dbReference type="ARBA" id="ARBA00010617"/>
    </source>
</evidence>
<dbReference type="Proteomes" id="UP000305067">
    <property type="component" value="Unassembled WGS sequence"/>
</dbReference>
<organism evidence="12 13">
    <name type="scientific">Pterulicium gracile</name>
    <dbReference type="NCBI Taxonomy" id="1884261"/>
    <lineage>
        <taxon>Eukaryota</taxon>
        <taxon>Fungi</taxon>
        <taxon>Dikarya</taxon>
        <taxon>Basidiomycota</taxon>
        <taxon>Agaricomycotina</taxon>
        <taxon>Agaricomycetes</taxon>
        <taxon>Agaricomycetidae</taxon>
        <taxon>Agaricales</taxon>
        <taxon>Pleurotineae</taxon>
        <taxon>Pterulaceae</taxon>
        <taxon>Pterulicium</taxon>
    </lineage>
</organism>
<dbReference type="AlphaFoldDB" id="A0A5C3QT13"/>
<dbReference type="InterPro" id="IPR036396">
    <property type="entry name" value="Cyt_P450_sf"/>
</dbReference>
<dbReference type="InterPro" id="IPR001128">
    <property type="entry name" value="Cyt_P450"/>
</dbReference>
<evidence type="ECO:0000256" key="5">
    <source>
        <dbReference type="ARBA" id="ARBA00022723"/>
    </source>
</evidence>
<comment type="similarity">
    <text evidence="3 10">Belongs to the cytochrome P450 family.</text>
</comment>
<protein>
    <submittedName>
        <fullName evidence="12">Cytochrome P450 monooxygenase pc-bph</fullName>
    </submittedName>
</protein>
<keyword evidence="7 9" id="KW-0408">Iron</keyword>
<dbReference type="PANTHER" id="PTHR24305">
    <property type="entry name" value="CYTOCHROME P450"/>
    <property type="match status" value="1"/>
</dbReference>
<dbReference type="GO" id="GO:0005506">
    <property type="term" value="F:iron ion binding"/>
    <property type="evidence" value="ECO:0007669"/>
    <property type="project" value="InterPro"/>
</dbReference>
<keyword evidence="11" id="KW-0472">Membrane</keyword>
<evidence type="ECO:0000256" key="11">
    <source>
        <dbReference type="SAM" id="Phobius"/>
    </source>
</evidence>
<gene>
    <name evidence="12" type="ORF">BDV98DRAFT_524591</name>
</gene>
<dbReference type="Gene3D" id="1.10.630.10">
    <property type="entry name" value="Cytochrome P450"/>
    <property type="match status" value="1"/>
</dbReference>
<reference evidence="12 13" key="1">
    <citation type="journal article" date="2019" name="Nat. Ecol. Evol.">
        <title>Megaphylogeny resolves global patterns of mushroom evolution.</title>
        <authorList>
            <person name="Varga T."/>
            <person name="Krizsan K."/>
            <person name="Foldi C."/>
            <person name="Dima B."/>
            <person name="Sanchez-Garcia M."/>
            <person name="Sanchez-Ramirez S."/>
            <person name="Szollosi G.J."/>
            <person name="Szarkandi J.G."/>
            <person name="Papp V."/>
            <person name="Albert L."/>
            <person name="Andreopoulos W."/>
            <person name="Angelini C."/>
            <person name="Antonin V."/>
            <person name="Barry K.W."/>
            <person name="Bougher N.L."/>
            <person name="Buchanan P."/>
            <person name="Buyck B."/>
            <person name="Bense V."/>
            <person name="Catcheside P."/>
            <person name="Chovatia M."/>
            <person name="Cooper J."/>
            <person name="Damon W."/>
            <person name="Desjardin D."/>
            <person name="Finy P."/>
            <person name="Geml J."/>
            <person name="Haridas S."/>
            <person name="Hughes K."/>
            <person name="Justo A."/>
            <person name="Karasinski D."/>
            <person name="Kautmanova I."/>
            <person name="Kiss B."/>
            <person name="Kocsube S."/>
            <person name="Kotiranta H."/>
            <person name="LaButti K.M."/>
            <person name="Lechner B.E."/>
            <person name="Liimatainen K."/>
            <person name="Lipzen A."/>
            <person name="Lukacs Z."/>
            <person name="Mihaltcheva S."/>
            <person name="Morgado L.N."/>
            <person name="Niskanen T."/>
            <person name="Noordeloos M.E."/>
            <person name="Ohm R.A."/>
            <person name="Ortiz-Santana B."/>
            <person name="Ovrebo C."/>
            <person name="Racz N."/>
            <person name="Riley R."/>
            <person name="Savchenko A."/>
            <person name="Shiryaev A."/>
            <person name="Soop K."/>
            <person name="Spirin V."/>
            <person name="Szebenyi C."/>
            <person name="Tomsovsky M."/>
            <person name="Tulloss R.E."/>
            <person name="Uehling J."/>
            <person name="Grigoriev I.V."/>
            <person name="Vagvolgyi C."/>
            <person name="Papp T."/>
            <person name="Martin F.M."/>
            <person name="Miettinen O."/>
            <person name="Hibbett D.S."/>
            <person name="Nagy L.G."/>
        </authorList>
    </citation>
    <scope>NUCLEOTIDE SEQUENCE [LARGE SCALE GENOMIC DNA]</scope>
    <source>
        <strain evidence="12 13">CBS 309.79</strain>
    </source>
</reference>
<evidence type="ECO:0000313" key="13">
    <source>
        <dbReference type="Proteomes" id="UP000305067"/>
    </source>
</evidence>
<dbReference type="EMBL" id="ML178818">
    <property type="protein sequence ID" value="TFL04488.1"/>
    <property type="molecule type" value="Genomic_DNA"/>
</dbReference>
<name>A0A5C3QT13_9AGAR</name>
<evidence type="ECO:0000256" key="9">
    <source>
        <dbReference type="PIRSR" id="PIRSR602401-1"/>
    </source>
</evidence>
<evidence type="ECO:0000256" key="8">
    <source>
        <dbReference type="ARBA" id="ARBA00023033"/>
    </source>
</evidence>
<sequence>MALLEWASSLTPQQWAFTAVGAIALLHIVPYLWDANRMRKYPGPFLAKFSYLWLGYHSMMGHRSEVVHEMHRQYGSWVRLAPNYLSIADPDALQIVYAHGNGTSKSDFYDAFVSIRRGVFNSRDRAEHTRKRKIISHIFSAKSVAEFEPSIRLHVMSLIEQWDKYTDMAKKGMSGKEGTGWFGKDNWLWFDCLPWFNFLAFDIIGDLAFGAPFGMIETGADAAPVPKGGVIDCKDETEIEHVPAVQIINDRGEFSMSLGVLPPSWRPIVRRLPWFSNGGMAVRRLAGIAIVAVNKRLKTPTDRVDLLQKLMQGKDDQGLPMGREELTAEAQTQLIAGSDTTSNTSCAIVYWLARYPEAQKKLQKELDDELGVEDEIASTAEQVKRLTYLDAVINEAMRLHSTSALGLPRLVPEDGIHVLGEFFPEGAVLGVPSYTIHRDPQIWGEDVEVYRPERWFEQDAVGIQKTFNPFSFGPRACVGKNLATLELQIIISSLLRRYEFVLQDPTKDLPTAEGFLRKPLDCHVMMRRRDA</sequence>
<dbReference type="InterPro" id="IPR050121">
    <property type="entry name" value="Cytochrome_P450_monoxygenase"/>
</dbReference>
<dbReference type="GO" id="GO:0020037">
    <property type="term" value="F:heme binding"/>
    <property type="evidence" value="ECO:0007669"/>
    <property type="project" value="InterPro"/>
</dbReference>
<dbReference type="GO" id="GO:0004497">
    <property type="term" value="F:monooxygenase activity"/>
    <property type="evidence" value="ECO:0007669"/>
    <property type="project" value="UniProtKB-KW"/>
</dbReference>
<evidence type="ECO:0000256" key="1">
    <source>
        <dbReference type="ARBA" id="ARBA00001971"/>
    </source>
</evidence>
<dbReference type="InterPro" id="IPR017972">
    <property type="entry name" value="Cyt_P450_CS"/>
</dbReference>
<keyword evidence="13" id="KW-1185">Reference proteome</keyword>
<comment type="pathway">
    <text evidence="2">Secondary metabolite biosynthesis.</text>
</comment>
<evidence type="ECO:0000256" key="2">
    <source>
        <dbReference type="ARBA" id="ARBA00005179"/>
    </source>
</evidence>
<keyword evidence="4 9" id="KW-0349">Heme</keyword>
<evidence type="ECO:0000313" key="12">
    <source>
        <dbReference type="EMBL" id="TFL04488.1"/>
    </source>
</evidence>
<dbReference type="InterPro" id="IPR002401">
    <property type="entry name" value="Cyt_P450_E_grp-I"/>
</dbReference>
<evidence type="ECO:0000256" key="4">
    <source>
        <dbReference type="ARBA" id="ARBA00022617"/>
    </source>
</evidence>
<feature type="binding site" description="axial binding residue" evidence="9">
    <location>
        <position position="477"/>
    </location>
    <ligand>
        <name>heme</name>
        <dbReference type="ChEBI" id="CHEBI:30413"/>
    </ligand>
    <ligandPart>
        <name>Fe</name>
        <dbReference type="ChEBI" id="CHEBI:18248"/>
    </ligandPart>
</feature>
<keyword evidence="8 10" id="KW-0503">Monooxygenase</keyword>
<accession>A0A5C3QT13</accession>
<dbReference type="PROSITE" id="PS00086">
    <property type="entry name" value="CYTOCHROME_P450"/>
    <property type="match status" value="1"/>
</dbReference>
<keyword evidence="6 10" id="KW-0560">Oxidoreductase</keyword>
<feature type="transmembrane region" description="Helical" evidence="11">
    <location>
        <begin position="15"/>
        <end position="33"/>
    </location>
</feature>